<evidence type="ECO:0000313" key="3">
    <source>
        <dbReference type="Proteomes" id="UP000631421"/>
    </source>
</evidence>
<dbReference type="AlphaFoldDB" id="A0A926USH1"/>
<gene>
    <name evidence="2" type="ORF">H6F44_03615</name>
</gene>
<evidence type="ECO:0000313" key="2">
    <source>
        <dbReference type="EMBL" id="MBD2149215.1"/>
    </source>
</evidence>
<keyword evidence="3" id="KW-1185">Reference proteome</keyword>
<reference evidence="2" key="1">
    <citation type="journal article" date="2015" name="ISME J.">
        <title>Draft Genome Sequence of Streptomyces incarnatus NRRL8089, which Produces the Nucleoside Antibiotic Sinefungin.</title>
        <authorList>
            <person name="Oshima K."/>
            <person name="Hattori M."/>
            <person name="Shimizu H."/>
            <person name="Fukuda K."/>
            <person name="Nemoto M."/>
            <person name="Inagaki K."/>
            <person name="Tamura T."/>
        </authorList>
    </citation>
    <scope>NUCLEOTIDE SEQUENCE</scope>
    <source>
        <strain evidence="2">FACHB-1277</strain>
    </source>
</reference>
<dbReference type="EMBL" id="JACJPY010000006">
    <property type="protein sequence ID" value="MBD2149215.1"/>
    <property type="molecule type" value="Genomic_DNA"/>
</dbReference>
<reference evidence="2" key="2">
    <citation type="submission" date="2020-08" db="EMBL/GenBank/DDBJ databases">
        <authorList>
            <person name="Chen M."/>
            <person name="Teng W."/>
            <person name="Zhao L."/>
            <person name="Hu C."/>
            <person name="Zhou Y."/>
            <person name="Han B."/>
            <person name="Song L."/>
            <person name="Shu W."/>
        </authorList>
    </citation>
    <scope>NUCLEOTIDE SEQUENCE</scope>
    <source>
        <strain evidence="2">FACHB-1277</strain>
    </source>
</reference>
<keyword evidence="1" id="KW-0812">Transmembrane</keyword>
<sequence length="157" mass="18000">MKDRNSDECFDKDFDKNFDESFDDPSHQSLLAFMKQNKPLAPSADADFEQRLFAEINKYPQRSPQQTAPQPLKRWLPMMLIIPTAIAALVSWNWINGRNQYQMATNQISDAEKLAIEQSLINSWNMTEDNTLLTASISNASAKDVQILQDLSPLEYE</sequence>
<keyword evidence="1" id="KW-0472">Membrane</keyword>
<organism evidence="2 3">
    <name type="scientific">Pseudanabaena cinerea FACHB-1277</name>
    <dbReference type="NCBI Taxonomy" id="2949581"/>
    <lineage>
        <taxon>Bacteria</taxon>
        <taxon>Bacillati</taxon>
        <taxon>Cyanobacteriota</taxon>
        <taxon>Cyanophyceae</taxon>
        <taxon>Pseudanabaenales</taxon>
        <taxon>Pseudanabaenaceae</taxon>
        <taxon>Pseudanabaena</taxon>
        <taxon>Pseudanabaena cinerea</taxon>
    </lineage>
</organism>
<proteinExistence type="predicted"/>
<accession>A0A926USH1</accession>
<dbReference type="RefSeq" id="WP_190349564.1">
    <property type="nucleotide sequence ID" value="NZ_JACJPY010000006.1"/>
</dbReference>
<name>A0A926USH1_9CYAN</name>
<evidence type="ECO:0000256" key="1">
    <source>
        <dbReference type="SAM" id="Phobius"/>
    </source>
</evidence>
<dbReference type="Proteomes" id="UP000631421">
    <property type="component" value="Unassembled WGS sequence"/>
</dbReference>
<keyword evidence="1" id="KW-1133">Transmembrane helix</keyword>
<feature type="transmembrane region" description="Helical" evidence="1">
    <location>
        <begin position="75"/>
        <end position="95"/>
    </location>
</feature>
<comment type="caution">
    <text evidence="2">The sequence shown here is derived from an EMBL/GenBank/DDBJ whole genome shotgun (WGS) entry which is preliminary data.</text>
</comment>
<protein>
    <submittedName>
        <fullName evidence="2">Uncharacterized protein</fullName>
    </submittedName>
</protein>